<keyword evidence="2" id="KW-1185">Reference proteome</keyword>
<dbReference type="AlphaFoldDB" id="A0A5Q0BNZ5"/>
<name>A0A5Q0BNZ5_9GAMM</name>
<sequence length="151" mass="17391">MDFLLTRRDMLPAEIKERPRVNYSPAAINNVNLIGGRKDIDLYAEVCERLKEVRKLRLNAKSANSIRDRKDSLTSATTLLSLPTKIQGEVLNMGRIRTIQKTTIEVMKEAAPELQTRFIELLEKRLRGSNVCDDFDCIRHDFRGLVVLHNR</sequence>
<evidence type="ECO:0000313" key="2">
    <source>
        <dbReference type="Proteomes" id="UP000325755"/>
    </source>
</evidence>
<dbReference type="EMBL" id="CP044205">
    <property type="protein sequence ID" value="QFY43466.1"/>
    <property type="molecule type" value="Genomic_DNA"/>
</dbReference>
<accession>A0A5Q0BNZ5</accession>
<organism evidence="1 2">
    <name type="scientific">Candidatus Methylospira mobilis</name>
    <dbReference type="NCBI Taxonomy" id="1808979"/>
    <lineage>
        <taxon>Bacteria</taxon>
        <taxon>Pseudomonadati</taxon>
        <taxon>Pseudomonadota</taxon>
        <taxon>Gammaproteobacteria</taxon>
        <taxon>Methylococcales</taxon>
        <taxon>Methylococcaceae</taxon>
        <taxon>Candidatus Methylospira</taxon>
    </lineage>
</organism>
<gene>
    <name evidence="1" type="ORF">F6R98_13265</name>
</gene>
<evidence type="ECO:0000313" key="1">
    <source>
        <dbReference type="EMBL" id="QFY43466.1"/>
    </source>
</evidence>
<protein>
    <submittedName>
        <fullName evidence="1">Uncharacterized protein</fullName>
    </submittedName>
</protein>
<dbReference type="KEGG" id="mmob:F6R98_13265"/>
<dbReference type="RefSeq" id="WP_153249449.1">
    <property type="nucleotide sequence ID" value="NZ_CP044205.1"/>
</dbReference>
<dbReference type="InParanoid" id="A0A5Q0BNZ5"/>
<proteinExistence type="predicted"/>
<reference evidence="1 2" key="1">
    <citation type="submission" date="2019-09" db="EMBL/GenBank/DDBJ databases">
        <title>Ecophysiology of the spiral-shaped methanotroph Methylospira mobilis as revealed by the complete genome sequence.</title>
        <authorList>
            <person name="Oshkin I.Y."/>
            <person name="Dedysh S.N."/>
            <person name="Miroshnikov K."/>
            <person name="Danilova O.V."/>
            <person name="Hakobyan A."/>
            <person name="Liesack W."/>
        </authorList>
    </citation>
    <scope>NUCLEOTIDE SEQUENCE [LARGE SCALE GENOMIC DNA]</scope>
    <source>
        <strain evidence="1 2">Shm1</strain>
    </source>
</reference>
<dbReference type="OrthoDB" id="5576670at2"/>
<dbReference type="Proteomes" id="UP000325755">
    <property type="component" value="Chromosome"/>
</dbReference>